<keyword evidence="7" id="KW-0732">Signal</keyword>
<dbReference type="InterPro" id="IPR006311">
    <property type="entry name" value="TAT_signal"/>
</dbReference>
<dbReference type="PROSITE" id="PS51669">
    <property type="entry name" value="4FE4S_MOW_BIS_MGD"/>
    <property type="match status" value="1"/>
</dbReference>
<dbReference type="PROSITE" id="PS00551">
    <property type="entry name" value="MOLYBDOPTERIN_PROK_1"/>
    <property type="match status" value="1"/>
</dbReference>
<dbReference type="Gene3D" id="2.20.25.90">
    <property type="entry name" value="ADC-like domains"/>
    <property type="match status" value="1"/>
</dbReference>
<dbReference type="Proteomes" id="UP001201549">
    <property type="component" value="Unassembled WGS sequence"/>
</dbReference>
<dbReference type="Pfam" id="PF04879">
    <property type="entry name" value="Molybdop_Fe4S4"/>
    <property type="match status" value="1"/>
</dbReference>
<keyword evidence="6" id="KW-0479">Metal-binding</keyword>
<dbReference type="InterPro" id="IPR019546">
    <property type="entry name" value="TAT_signal_bac_arc"/>
</dbReference>
<keyword evidence="4" id="KW-0004">4Fe-4S</keyword>
<dbReference type="SMART" id="SM00926">
    <property type="entry name" value="Molybdop_Fe4S4"/>
    <property type="match status" value="1"/>
</dbReference>
<organism evidence="12 13">
    <name type="scientific">Shewanella electrica</name>
    <dbReference type="NCBI Taxonomy" id="515560"/>
    <lineage>
        <taxon>Bacteria</taxon>
        <taxon>Pseudomonadati</taxon>
        <taxon>Pseudomonadota</taxon>
        <taxon>Gammaproteobacteria</taxon>
        <taxon>Alteromonadales</taxon>
        <taxon>Shewanellaceae</taxon>
        <taxon>Shewanella</taxon>
    </lineage>
</organism>
<keyword evidence="5" id="KW-0500">Molybdenum</keyword>
<evidence type="ECO:0000256" key="3">
    <source>
        <dbReference type="ARBA" id="ARBA00010312"/>
    </source>
</evidence>
<evidence type="ECO:0000256" key="6">
    <source>
        <dbReference type="ARBA" id="ARBA00022723"/>
    </source>
</evidence>
<dbReference type="CDD" id="cd02794">
    <property type="entry name" value="MopB_CT_DmsA-EC"/>
    <property type="match status" value="1"/>
</dbReference>
<evidence type="ECO:0000256" key="5">
    <source>
        <dbReference type="ARBA" id="ARBA00022505"/>
    </source>
</evidence>
<dbReference type="PROSITE" id="PS51318">
    <property type="entry name" value="TAT"/>
    <property type="match status" value="1"/>
</dbReference>
<dbReference type="InterPro" id="IPR006657">
    <property type="entry name" value="MoPterin_dinucl-bd_dom"/>
</dbReference>
<protein>
    <submittedName>
        <fullName evidence="12">Molybdopterin-dependent oxidoreductase</fullName>
    </submittedName>
</protein>
<dbReference type="Gene3D" id="3.40.228.10">
    <property type="entry name" value="Dimethylsulfoxide Reductase, domain 2"/>
    <property type="match status" value="1"/>
</dbReference>
<dbReference type="PANTHER" id="PTHR43742">
    <property type="entry name" value="TRIMETHYLAMINE-N-OXIDE REDUCTASE"/>
    <property type="match status" value="1"/>
</dbReference>
<evidence type="ECO:0000256" key="7">
    <source>
        <dbReference type="ARBA" id="ARBA00022729"/>
    </source>
</evidence>
<accession>A0ABT2FID8</accession>
<keyword evidence="13" id="KW-1185">Reference proteome</keyword>
<dbReference type="Pfam" id="PF01568">
    <property type="entry name" value="Molydop_binding"/>
    <property type="match status" value="1"/>
</dbReference>
<evidence type="ECO:0000256" key="10">
    <source>
        <dbReference type="ARBA" id="ARBA00023014"/>
    </source>
</evidence>
<keyword evidence="9" id="KW-0408">Iron</keyword>
<dbReference type="InterPro" id="IPR009010">
    <property type="entry name" value="Asp_de-COase-like_dom_sf"/>
</dbReference>
<dbReference type="InterPro" id="IPR011888">
    <property type="entry name" value="Anaer_DMSO_reductase"/>
</dbReference>
<dbReference type="InterPro" id="IPR050612">
    <property type="entry name" value="Prok_Mopterin_Oxidored"/>
</dbReference>
<proteinExistence type="inferred from homology"/>
<evidence type="ECO:0000256" key="4">
    <source>
        <dbReference type="ARBA" id="ARBA00022485"/>
    </source>
</evidence>
<dbReference type="SUPFAM" id="SSF53706">
    <property type="entry name" value="Formate dehydrogenase/DMSO reductase, domains 1-3"/>
    <property type="match status" value="1"/>
</dbReference>
<comment type="cofactor">
    <cofactor evidence="2">
        <name>[4Fe-4S] cluster</name>
        <dbReference type="ChEBI" id="CHEBI:49883"/>
    </cofactor>
</comment>
<dbReference type="Gene3D" id="2.40.40.20">
    <property type="match status" value="1"/>
</dbReference>
<dbReference type="InterPro" id="IPR006656">
    <property type="entry name" value="Mopterin_OxRdtase"/>
</dbReference>
<evidence type="ECO:0000256" key="9">
    <source>
        <dbReference type="ARBA" id="ARBA00023004"/>
    </source>
</evidence>
<dbReference type="RefSeq" id="WP_238895501.1">
    <property type="nucleotide sequence ID" value="NZ_JAKOGG010000003.1"/>
</dbReference>
<dbReference type="Pfam" id="PF00384">
    <property type="entry name" value="Molybdopterin"/>
    <property type="match status" value="1"/>
</dbReference>
<comment type="similarity">
    <text evidence="3">Belongs to the prokaryotic molybdopterin-containing oxidoreductase family.</text>
</comment>
<evidence type="ECO:0000313" key="13">
    <source>
        <dbReference type="Proteomes" id="UP001201549"/>
    </source>
</evidence>
<evidence type="ECO:0000313" key="12">
    <source>
        <dbReference type="EMBL" id="MCS4556098.1"/>
    </source>
</evidence>
<dbReference type="PROSITE" id="PS51257">
    <property type="entry name" value="PROKAR_LIPOPROTEIN"/>
    <property type="match status" value="1"/>
</dbReference>
<evidence type="ECO:0000256" key="8">
    <source>
        <dbReference type="ARBA" id="ARBA00023002"/>
    </source>
</evidence>
<evidence type="ECO:0000256" key="2">
    <source>
        <dbReference type="ARBA" id="ARBA00001966"/>
    </source>
</evidence>
<keyword evidence="8" id="KW-0560">Oxidoreductase</keyword>
<dbReference type="SUPFAM" id="SSF50692">
    <property type="entry name" value="ADC-like"/>
    <property type="match status" value="1"/>
</dbReference>
<evidence type="ECO:0000256" key="1">
    <source>
        <dbReference type="ARBA" id="ARBA00001942"/>
    </source>
</evidence>
<sequence>MERRDFLKASAAFGCAATLSACDSSSSDAKPTPTAPALTEEKLNWSACCVDCGSHCPVRVFSRDGVITRIESNFTTDDEYGNHNVRACLRGRSLRKRVYAPERLKYPMKRVGPRGSGQFERISWDEALDTVAAQLKRIANQYGNEAIYALGGPGAMYSFSNRGCLNRLLNLSGGYLGDYGNFSFAQYIKACKYTYGAEVDYLFGSSIAEMANSDLVLMIGHNPSELGMSGSGQGYDFVRQKQQHNFKTIIIDPRYTDSSLGKEDQWIPIRPGTDAALVEAIAYVLISENRVNQAFLNQYCVGYDENTMPADVPYSESYKAYILDNPVAGDLTAGANAKTPAWAAPITGIPATTIIELAHELADAQAPFVQVAMSIGRHSAGENNVRTAFMLPILLGKVGLPGTNHGGIPMAASMNVFNMESHAEAGDDANPVKKRISFFKFIEAVENGKDLTVLKDGVILPDEELDENGDGKLDTDIKAIVAYATNRLINQNADVNYSRKVLADDNKCEFIVVIDNVMNASAEFADIILPDVTYVETEDLVNQGHVAGDTATLVQMSTSVGPMFESKPLYEMCVGLAKRMGIEAEFTQGKSHKQWLDEAYAATQAMNPGLPDKEVMLKQGIYRKYLPNGAYLSNKAFREDPLANPLPTPSGKIEIYSERLAYLAKHWQLAEGDVISALPKYVPAWDGFEDEATRYDYPLQLSGYHTKGRVHSSYHNVPWLREAVQDAVWMNPIDADQRGLSTGDKVRVFNSRGTIEVDVKVTPRVMPGVAALGQGAWLKMENGIDKGGNINVLTSHRPTPLSKGNGQHSIRVEIQRA</sequence>
<keyword evidence="10" id="KW-0411">Iron-sulfur</keyword>
<dbReference type="NCBIfam" id="TIGR01409">
    <property type="entry name" value="TAT_signal_seq"/>
    <property type="match status" value="1"/>
</dbReference>
<comment type="cofactor">
    <cofactor evidence="1">
        <name>Mo-bis(molybdopterin guanine dinucleotide)</name>
        <dbReference type="ChEBI" id="CHEBI:60539"/>
    </cofactor>
</comment>
<reference evidence="13" key="1">
    <citation type="submission" date="2023-07" db="EMBL/GenBank/DDBJ databases">
        <title>Shewanella mangrovi sp. nov., an acetaldehyde- degrading bacterium isolated from mangrove sediment.</title>
        <authorList>
            <person name="Liu Y."/>
        </authorList>
    </citation>
    <scope>NUCLEOTIDE SEQUENCE [LARGE SCALE GENOMIC DNA]</scope>
    <source>
        <strain evidence="13">C32</strain>
    </source>
</reference>
<gene>
    <name evidence="12" type="ORF">L9G74_06585</name>
</gene>
<evidence type="ECO:0000259" key="11">
    <source>
        <dbReference type="PROSITE" id="PS51669"/>
    </source>
</evidence>
<dbReference type="EMBL" id="JAKOGG010000003">
    <property type="protein sequence ID" value="MCS4556098.1"/>
    <property type="molecule type" value="Genomic_DNA"/>
</dbReference>
<name>A0ABT2FID8_9GAMM</name>
<dbReference type="InterPro" id="IPR006963">
    <property type="entry name" value="Mopterin_OxRdtase_4Fe-4S_dom"/>
</dbReference>
<dbReference type="PANTHER" id="PTHR43742:SF3">
    <property type="entry name" value="DIMETHYL SULFOXIDE REDUCTASE DMSA"/>
    <property type="match status" value="1"/>
</dbReference>
<feature type="domain" description="4Fe-4S Mo/W bis-MGD-type" evidence="11">
    <location>
        <begin position="41"/>
        <end position="102"/>
    </location>
</feature>
<dbReference type="InterPro" id="IPR027467">
    <property type="entry name" value="MopterinOxRdtase_cofactor_BS"/>
</dbReference>
<dbReference type="NCBIfam" id="TIGR02166">
    <property type="entry name" value="dmsA_ynfE"/>
    <property type="match status" value="1"/>
</dbReference>
<comment type="caution">
    <text evidence="12">The sequence shown here is derived from an EMBL/GenBank/DDBJ whole genome shotgun (WGS) entry which is preliminary data.</text>
</comment>
<dbReference type="Gene3D" id="3.40.50.740">
    <property type="match status" value="1"/>
</dbReference>